<protein>
    <submittedName>
        <fullName evidence="1">Cellulose synthase-like protein G3</fullName>
    </submittedName>
</protein>
<evidence type="ECO:0000313" key="1">
    <source>
        <dbReference type="EMBL" id="MBW97717.1"/>
    </source>
</evidence>
<reference evidence="1" key="1">
    <citation type="submission" date="2018-02" db="EMBL/GenBank/DDBJ databases">
        <title>Rhizophora mucronata_Transcriptome.</title>
        <authorList>
            <person name="Meera S.P."/>
            <person name="Sreeshan A."/>
            <person name="Augustine A."/>
        </authorList>
    </citation>
    <scope>NUCLEOTIDE SEQUENCE</scope>
    <source>
        <tissue evidence="1">Leaf</tissue>
    </source>
</reference>
<dbReference type="AlphaFoldDB" id="A0A2P2JW59"/>
<proteinExistence type="predicted"/>
<sequence>MARDSGCEIVSNFEERIPGKPRKSHQKKRFPGIGCVHMHGGSLQGAASEYGEHCLVCDGL</sequence>
<name>A0A2P2JW59_RHIMU</name>
<dbReference type="EMBL" id="GGEC01017234">
    <property type="protein sequence ID" value="MBW97717.1"/>
    <property type="molecule type" value="Transcribed_RNA"/>
</dbReference>
<organism evidence="1">
    <name type="scientific">Rhizophora mucronata</name>
    <name type="common">Asiatic mangrove</name>
    <dbReference type="NCBI Taxonomy" id="61149"/>
    <lineage>
        <taxon>Eukaryota</taxon>
        <taxon>Viridiplantae</taxon>
        <taxon>Streptophyta</taxon>
        <taxon>Embryophyta</taxon>
        <taxon>Tracheophyta</taxon>
        <taxon>Spermatophyta</taxon>
        <taxon>Magnoliopsida</taxon>
        <taxon>eudicotyledons</taxon>
        <taxon>Gunneridae</taxon>
        <taxon>Pentapetalae</taxon>
        <taxon>rosids</taxon>
        <taxon>fabids</taxon>
        <taxon>Malpighiales</taxon>
        <taxon>Rhizophoraceae</taxon>
        <taxon>Rhizophora</taxon>
    </lineage>
</organism>
<accession>A0A2P2JW59</accession>